<dbReference type="InterPro" id="IPR029044">
    <property type="entry name" value="Nucleotide-diphossugar_trans"/>
</dbReference>
<evidence type="ECO:0000313" key="3">
    <source>
        <dbReference type="Proteomes" id="UP000192333"/>
    </source>
</evidence>
<dbReference type="AlphaFoldDB" id="A0A1W2HAX6"/>
<keyword evidence="2" id="KW-0808">Transferase</keyword>
<dbReference type="STRING" id="758820.SAMN00777080_4734"/>
<dbReference type="EMBL" id="LT838813">
    <property type="protein sequence ID" value="SMD46055.1"/>
    <property type="molecule type" value="Genomic_DNA"/>
</dbReference>
<dbReference type="SUPFAM" id="SSF53448">
    <property type="entry name" value="Nucleotide-diphospho-sugar transferases"/>
    <property type="match status" value="1"/>
</dbReference>
<dbReference type="Proteomes" id="UP000192333">
    <property type="component" value="Chromosome I"/>
</dbReference>
<dbReference type="PANTHER" id="PTHR43685">
    <property type="entry name" value="GLYCOSYLTRANSFERASE"/>
    <property type="match status" value="1"/>
</dbReference>
<dbReference type="InterPro" id="IPR001173">
    <property type="entry name" value="Glyco_trans_2-like"/>
</dbReference>
<accession>A0A1W2HAX6</accession>
<dbReference type="CDD" id="cd00761">
    <property type="entry name" value="Glyco_tranf_GTA_type"/>
    <property type="match status" value="1"/>
</dbReference>
<evidence type="ECO:0000313" key="2">
    <source>
        <dbReference type="EMBL" id="SMD46055.1"/>
    </source>
</evidence>
<dbReference type="PANTHER" id="PTHR43685:SF2">
    <property type="entry name" value="GLYCOSYLTRANSFERASE 2-LIKE DOMAIN-CONTAINING PROTEIN"/>
    <property type="match status" value="1"/>
</dbReference>
<proteinExistence type="predicted"/>
<keyword evidence="3" id="KW-1185">Reference proteome</keyword>
<protein>
    <submittedName>
        <fullName evidence="2">Glycosyltransferases involved in cell wall biogenesis</fullName>
    </submittedName>
</protein>
<reference evidence="3" key="1">
    <citation type="submission" date="2017-04" db="EMBL/GenBank/DDBJ databases">
        <authorList>
            <person name="Varghese N."/>
            <person name="Submissions S."/>
        </authorList>
    </citation>
    <scope>NUCLEOTIDE SEQUENCE [LARGE SCALE GENOMIC DNA]</scope>
    <source>
        <strain evidence="3">DSM 16537</strain>
    </source>
</reference>
<dbReference type="Gene3D" id="3.90.550.10">
    <property type="entry name" value="Spore Coat Polysaccharide Biosynthesis Protein SpsA, Chain A"/>
    <property type="match status" value="1"/>
</dbReference>
<organism evidence="2 3">
    <name type="scientific">Aquiflexum balticum DSM 16537</name>
    <dbReference type="NCBI Taxonomy" id="758820"/>
    <lineage>
        <taxon>Bacteria</taxon>
        <taxon>Pseudomonadati</taxon>
        <taxon>Bacteroidota</taxon>
        <taxon>Cytophagia</taxon>
        <taxon>Cytophagales</taxon>
        <taxon>Cyclobacteriaceae</taxon>
        <taxon>Aquiflexum</taxon>
    </lineage>
</organism>
<dbReference type="Pfam" id="PF00535">
    <property type="entry name" value="Glycos_transf_2"/>
    <property type="match status" value="1"/>
</dbReference>
<evidence type="ECO:0000259" key="1">
    <source>
        <dbReference type="Pfam" id="PF00535"/>
    </source>
</evidence>
<dbReference type="OrthoDB" id="6307329at2"/>
<feature type="domain" description="Glycosyltransferase 2-like" evidence="1">
    <location>
        <begin position="8"/>
        <end position="129"/>
    </location>
</feature>
<sequence length="318" mass="36575">MVKDYLVSVIIPCYNAEKFIGETIESVLDQTWAKIEIIVVDDQSTDNSFSIIETLSSQYPNIIRVLKQEKKGASAARNLGFQESKGEYIQYLDSDDILEKNKIKNQIEALKDCDSNTVVFGKWTHFSDSILDVNFEHRPNYKSSESGLEWLLDNWSNGQMMANCSWLASRELILKAGDWKEDLLMNQDGEFFCRVLLKSGKVIFEPEAKVFYRLPNSQNVSRQKSFGAYKSMLGSYLSYQSNILEVENSNRTRTVLKKLFLKFIYDVYPLYPELITNAKDNISKLNVKDEVFIGGPKFQSISKLIGFYNAIKLKRFLS</sequence>
<name>A0A1W2HAX6_9BACT</name>
<gene>
    <name evidence="2" type="ORF">SAMN00777080_4734</name>
</gene>
<dbReference type="RefSeq" id="WP_084123000.1">
    <property type="nucleotide sequence ID" value="NZ_LT838813.1"/>
</dbReference>
<dbReference type="GO" id="GO:0016740">
    <property type="term" value="F:transferase activity"/>
    <property type="evidence" value="ECO:0007669"/>
    <property type="project" value="UniProtKB-KW"/>
</dbReference>
<dbReference type="InterPro" id="IPR050834">
    <property type="entry name" value="Glycosyltransf_2"/>
</dbReference>